<comment type="caution">
    <text evidence="1">The sequence shown here is derived from an EMBL/GenBank/DDBJ whole genome shotgun (WGS) entry which is preliminary data.</text>
</comment>
<evidence type="ECO:0000313" key="1">
    <source>
        <dbReference type="EMBL" id="MFC0270334.1"/>
    </source>
</evidence>
<dbReference type="Proteomes" id="UP001589854">
    <property type="component" value="Unassembled WGS sequence"/>
</dbReference>
<protein>
    <submittedName>
        <fullName evidence="1">Uncharacterized protein</fullName>
    </submittedName>
</protein>
<proteinExistence type="predicted"/>
<gene>
    <name evidence="1" type="ORF">ACFFIX_02520</name>
</gene>
<name>A0ABV6G9H0_9BACI</name>
<evidence type="ECO:0000313" key="2">
    <source>
        <dbReference type="Proteomes" id="UP001589854"/>
    </source>
</evidence>
<reference evidence="1 2" key="1">
    <citation type="submission" date="2024-09" db="EMBL/GenBank/DDBJ databases">
        <authorList>
            <person name="Sun Q."/>
            <person name="Mori K."/>
        </authorList>
    </citation>
    <scope>NUCLEOTIDE SEQUENCE [LARGE SCALE GENOMIC DNA]</scope>
    <source>
        <strain evidence="1 2">CCM 7228</strain>
    </source>
</reference>
<organism evidence="1 2">
    <name type="scientific">Metabacillus herbersteinensis</name>
    <dbReference type="NCBI Taxonomy" id="283816"/>
    <lineage>
        <taxon>Bacteria</taxon>
        <taxon>Bacillati</taxon>
        <taxon>Bacillota</taxon>
        <taxon>Bacilli</taxon>
        <taxon>Bacillales</taxon>
        <taxon>Bacillaceae</taxon>
        <taxon>Metabacillus</taxon>
    </lineage>
</organism>
<sequence>MCKIVNLEQHRKEKEIQLQTFLMKHIGEFEQHLVRNSNIREKVKAVHIFRDKVGCSIPRELTKLEEQLFLSWFSYDYKTIQGFTLYQVFLKNIDTKSIPFEAVFHALLMASVLEPFKIIEVNNDYFVALHLMTNEQSIIKSNLDILYKRDDLVFLRCVPIYDYLFSLHPGFQFNDEKRGALLKHFQNTELSWRTFLKKHAIQFAWNGKTDQE</sequence>
<accession>A0ABV6G9H0</accession>
<keyword evidence="2" id="KW-1185">Reference proteome</keyword>
<dbReference type="EMBL" id="JBHLVO010000001">
    <property type="protein sequence ID" value="MFC0270334.1"/>
    <property type="molecule type" value="Genomic_DNA"/>
</dbReference>